<name>A0A8J7GD46_9ACTN</name>
<dbReference type="AlphaFoldDB" id="A0A8J7GD46"/>
<evidence type="ECO:0000313" key="1">
    <source>
        <dbReference type="EMBL" id="MBG6135845.1"/>
    </source>
</evidence>
<dbReference type="Pfam" id="PF14357">
    <property type="entry name" value="DUF4404"/>
    <property type="match status" value="1"/>
</dbReference>
<organism evidence="1 2">
    <name type="scientific">Longispora fulva</name>
    <dbReference type="NCBI Taxonomy" id="619741"/>
    <lineage>
        <taxon>Bacteria</taxon>
        <taxon>Bacillati</taxon>
        <taxon>Actinomycetota</taxon>
        <taxon>Actinomycetes</taxon>
        <taxon>Micromonosporales</taxon>
        <taxon>Micromonosporaceae</taxon>
        <taxon>Longispora</taxon>
    </lineage>
</organism>
<accession>A0A8J7GD46</accession>
<dbReference type="Proteomes" id="UP000622552">
    <property type="component" value="Unassembled WGS sequence"/>
</dbReference>
<reference evidence="1" key="1">
    <citation type="submission" date="2020-11" db="EMBL/GenBank/DDBJ databases">
        <title>Sequencing the genomes of 1000 actinobacteria strains.</title>
        <authorList>
            <person name="Klenk H.-P."/>
        </authorList>
    </citation>
    <scope>NUCLEOTIDE SEQUENCE</scope>
    <source>
        <strain evidence="1">DSM 45356</strain>
    </source>
</reference>
<evidence type="ECO:0000313" key="2">
    <source>
        <dbReference type="Proteomes" id="UP000622552"/>
    </source>
</evidence>
<sequence length="101" mass="11087">MGLSLLSLEPPPKEIMMSARELHESLDDLREQVDDDPGLSAEDHDAVGELFEACQALLESRPQEDTLVERAEALVERFEVEHPAVAASVHQVAQALINMGV</sequence>
<dbReference type="InterPro" id="IPR025516">
    <property type="entry name" value="DUF4404"/>
</dbReference>
<dbReference type="EMBL" id="JADOUF010000001">
    <property type="protein sequence ID" value="MBG6135845.1"/>
    <property type="molecule type" value="Genomic_DNA"/>
</dbReference>
<protein>
    <recommendedName>
        <fullName evidence="3">DUF4404 family protein</fullName>
    </recommendedName>
</protein>
<comment type="caution">
    <text evidence="1">The sequence shown here is derived from an EMBL/GenBank/DDBJ whole genome shotgun (WGS) entry which is preliminary data.</text>
</comment>
<evidence type="ECO:0008006" key="3">
    <source>
        <dbReference type="Google" id="ProtNLM"/>
    </source>
</evidence>
<proteinExistence type="predicted"/>
<keyword evidence="2" id="KW-1185">Reference proteome</keyword>
<gene>
    <name evidence="1" type="ORF">IW245_002039</name>
</gene>